<organism evidence="1 3">
    <name type="scientific">Aneurinibacillus migulanus</name>
    <name type="common">Bacillus migulanus</name>
    <dbReference type="NCBI Taxonomy" id="47500"/>
    <lineage>
        <taxon>Bacteria</taxon>
        <taxon>Bacillati</taxon>
        <taxon>Bacillota</taxon>
        <taxon>Bacilli</taxon>
        <taxon>Bacillales</taxon>
        <taxon>Paenibacillaceae</taxon>
        <taxon>Aneurinibacillus group</taxon>
        <taxon>Aneurinibacillus</taxon>
    </lineage>
</organism>
<dbReference type="Proteomes" id="UP000037269">
    <property type="component" value="Unassembled WGS sequence"/>
</dbReference>
<dbReference type="EMBL" id="FNED01000028">
    <property type="protein sequence ID" value="SDJ76861.1"/>
    <property type="molecule type" value="Genomic_DNA"/>
</dbReference>
<keyword evidence="3" id="KW-1185">Reference proteome</keyword>
<reference evidence="2 4" key="2">
    <citation type="submission" date="2016-10" db="EMBL/GenBank/DDBJ databases">
        <authorList>
            <person name="de Groot N.N."/>
        </authorList>
    </citation>
    <scope>NUCLEOTIDE SEQUENCE [LARGE SCALE GENOMIC DNA]</scope>
    <source>
        <strain evidence="2 4">DSM 2895</strain>
    </source>
</reference>
<gene>
    <name evidence="1" type="ORF">AF333_29055</name>
    <name evidence="2" type="ORF">SAMN04487909_12818</name>
</gene>
<accession>A0A0D1VL38</accession>
<dbReference type="AlphaFoldDB" id="A0A0D1VL38"/>
<sequence length="99" mass="11656">MDYPSIEEVAREIVDALEIYPFQSLESMTGKFTAVNFRWREQDDPENPAKLLTFCLEQLPTFGYDEREVCDFFANYLHSLCNGYRKMFLDTVFGDCHVH</sequence>
<dbReference type="GeneID" id="42309182"/>
<proteinExistence type="predicted"/>
<dbReference type="Proteomes" id="UP000182836">
    <property type="component" value="Unassembled WGS sequence"/>
</dbReference>
<dbReference type="RefSeq" id="WP_043063224.1">
    <property type="nucleotide sequence ID" value="NZ_BJOA01000092.1"/>
</dbReference>
<dbReference type="EMBL" id="LGUG01000012">
    <property type="protein sequence ID" value="KON90527.1"/>
    <property type="molecule type" value="Genomic_DNA"/>
</dbReference>
<name>A0A0D1VL38_ANEMI</name>
<protein>
    <submittedName>
        <fullName evidence="1">Uncharacterized protein</fullName>
    </submittedName>
</protein>
<evidence type="ECO:0000313" key="4">
    <source>
        <dbReference type="Proteomes" id="UP000182836"/>
    </source>
</evidence>
<dbReference type="PATRIC" id="fig|47500.8.peg.5161"/>
<reference evidence="1 3" key="1">
    <citation type="submission" date="2015-07" db="EMBL/GenBank/DDBJ databases">
        <title>Fjat-14205 dsm 2895.</title>
        <authorList>
            <person name="Liu B."/>
            <person name="Wang J."/>
            <person name="Zhu Y."/>
            <person name="Liu G."/>
            <person name="Chen Q."/>
            <person name="Chen Z."/>
            <person name="Lan J."/>
            <person name="Che J."/>
            <person name="Ge C."/>
            <person name="Shi H."/>
            <person name="Pan Z."/>
            <person name="Liu X."/>
        </authorList>
    </citation>
    <scope>NUCLEOTIDE SEQUENCE [LARGE SCALE GENOMIC DNA]</scope>
    <source>
        <strain evidence="1 3">DSM 2895</strain>
    </source>
</reference>
<evidence type="ECO:0000313" key="2">
    <source>
        <dbReference type="EMBL" id="SDJ76861.1"/>
    </source>
</evidence>
<evidence type="ECO:0000313" key="3">
    <source>
        <dbReference type="Proteomes" id="UP000037269"/>
    </source>
</evidence>
<evidence type="ECO:0000313" key="1">
    <source>
        <dbReference type="EMBL" id="KON90527.1"/>
    </source>
</evidence>